<sequence length="68" mass="7945">MERMAVSSSNLLSVGYEIETMILEIEFNSGLYQYYDVPEYIYQELINSSSLGRYFNHNIKNNFSFSAI</sequence>
<accession>A0A264VR04</accession>
<proteinExistence type="predicted"/>
<evidence type="ECO:0000259" key="1">
    <source>
        <dbReference type="Pfam" id="PF13619"/>
    </source>
</evidence>
<dbReference type="InterPro" id="IPR025309">
    <property type="entry name" value="KTSC_dom"/>
</dbReference>
<dbReference type="Pfam" id="PF13619">
    <property type="entry name" value="KTSC"/>
    <property type="match status" value="1"/>
</dbReference>
<protein>
    <submittedName>
        <fullName evidence="2">KTSC domain-containing protein</fullName>
    </submittedName>
</protein>
<feature type="domain" description="KTSC" evidence="1">
    <location>
        <begin position="7"/>
        <end position="63"/>
    </location>
</feature>
<evidence type="ECO:0000313" key="2">
    <source>
        <dbReference type="EMBL" id="OZS73739.1"/>
    </source>
</evidence>
<organism evidence="2 3">
    <name type="scientific">Providencia rettgeri</name>
    <dbReference type="NCBI Taxonomy" id="587"/>
    <lineage>
        <taxon>Bacteria</taxon>
        <taxon>Pseudomonadati</taxon>
        <taxon>Pseudomonadota</taxon>
        <taxon>Gammaproteobacteria</taxon>
        <taxon>Enterobacterales</taxon>
        <taxon>Morganellaceae</taxon>
        <taxon>Providencia</taxon>
    </lineage>
</organism>
<reference evidence="2 3" key="1">
    <citation type="submission" date="2017-07" db="EMBL/GenBank/DDBJ databases">
        <title>blaIMP-27 on transferable plasmids in Proteus mirabilis and Providencia rettgeri.</title>
        <authorList>
            <person name="Potter R."/>
        </authorList>
    </citation>
    <scope>NUCLEOTIDE SEQUENCE [LARGE SCALE GENOMIC DNA]</scope>
    <source>
        <strain evidence="2 3">PR1</strain>
    </source>
</reference>
<gene>
    <name evidence="2" type="ORF">CHI95_15615</name>
</gene>
<evidence type="ECO:0000313" key="3">
    <source>
        <dbReference type="Proteomes" id="UP000216001"/>
    </source>
</evidence>
<dbReference type="EMBL" id="NOWC01000019">
    <property type="protein sequence ID" value="OZS73739.1"/>
    <property type="molecule type" value="Genomic_DNA"/>
</dbReference>
<dbReference type="Proteomes" id="UP000216001">
    <property type="component" value="Unassembled WGS sequence"/>
</dbReference>
<dbReference type="AlphaFoldDB" id="A0A264VR04"/>
<name>A0A264VR04_PRORE</name>
<dbReference type="RefSeq" id="WP_094962131.1">
    <property type="nucleotide sequence ID" value="NZ_NOWC01000019.1"/>
</dbReference>
<comment type="caution">
    <text evidence="2">The sequence shown here is derived from an EMBL/GenBank/DDBJ whole genome shotgun (WGS) entry which is preliminary data.</text>
</comment>